<gene>
    <name evidence="2" type="ORF">ENT37_10955</name>
</gene>
<evidence type="ECO:0000313" key="2">
    <source>
        <dbReference type="EMBL" id="HGS22374.1"/>
    </source>
</evidence>
<sequence length="323" mass="35764">MNKRPLILMVIIILVVAGCAWKLDASEKSTAERPTQLATPVSKITIYAPASTSSIPVILAVKKIEGANLTLFTNHAQANALFLRGDVDLLITGISVGVDMRSKEAPVQLVNSYVSGLSYLLTYDRKVNQWVDLKGQAIYLPFQGSPLEEVTAHLVKAEGLEWPGDFQPVYSPFESSIELLKQGKASAVALPEPYVSLLENQPHIFISISYFDAWQKIHPEDHGYPQVGTLVKADWAQSHPDEITQFNEALVEAVKLVESDPAGALDAVRGYYSLPEDVLSRSLKRTQYSFVSGEALKDVVTRYYAQVEKPLHEDSFFYYTSGQ</sequence>
<dbReference type="Gene3D" id="3.40.190.10">
    <property type="entry name" value="Periplasmic binding protein-like II"/>
    <property type="match status" value="2"/>
</dbReference>
<dbReference type="PANTHER" id="PTHR30024">
    <property type="entry name" value="ALIPHATIC SULFONATES-BINDING PROTEIN-RELATED"/>
    <property type="match status" value="1"/>
</dbReference>
<dbReference type="PROSITE" id="PS51257">
    <property type="entry name" value="PROKAR_LIPOPROTEIN"/>
    <property type="match status" value="1"/>
</dbReference>
<accession>A0A7C4KIC5</accession>
<proteinExistence type="predicted"/>
<protein>
    <submittedName>
        <fullName evidence="2">ABC transporter substrate-binding protein</fullName>
    </submittedName>
</protein>
<reference evidence="2" key="1">
    <citation type="journal article" date="2020" name="mSystems">
        <title>Genome- and Community-Level Interaction Insights into Carbon Utilization and Element Cycling Functions of Hydrothermarchaeota in Hydrothermal Sediment.</title>
        <authorList>
            <person name="Zhou Z."/>
            <person name="Liu Y."/>
            <person name="Xu W."/>
            <person name="Pan J."/>
            <person name="Luo Z.H."/>
            <person name="Li M."/>
        </authorList>
    </citation>
    <scope>NUCLEOTIDE SEQUENCE [LARGE SCALE GENOMIC DNA]</scope>
    <source>
        <strain evidence="2">SpSt-573</strain>
    </source>
</reference>
<dbReference type="InterPro" id="IPR015168">
    <property type="entry name" value="SsuA/THI5"/>
</dbReference>
<dbReference type="PANTHER" id="PTHR30024:SF46">
    <property type="entry name" value="ABC TRANSPORTER, SUBSTRATE-BINDING LIPOPROTEIN"/>
    <property type="match status" value="1"/>
</dbReference>
<dbReference type="AlphaFoldDB" id="A0A7C4KIC5"/>
<evidence type="ECO:0000259" key="1">
    <source>
        <dbReference type="Pfam" id="PF09084"/>
    </source>
</evidence>
<comment type="caution">
    <text evidence="2">The sequence shown here is derived from an EMBL/GenBank/DDBJ whole genome shotgun (WGS) entry which is preliminary data.</text>
</comment>
<dbReference type="SUPFAM" id="SSF53850">
    <property type="entry name" value="Periplasmic binding protein-like II"/>
    <property type="match status" value="1"/>
</dbReference>
<organism evidence="2">
    <name type="scientific">Anaerolinea thermolimosa</name>
    <dbReference type="NCBI Taxonomy" id="229919"/>
    <lineage>
        <taxon>Bacteria</taxon>
        <taxon>Bacillati</taxon>
        <taxon>Chloroflexota</taxon>
        <taxon>Anaerolineae</taxon>
        <taxon>Anaerolineales</taxon>
        <taxon>Anaerolineaceae</taxon>
        <taxon>Anaerolinea</taxon>
    </lineage>
</organism>
<name>A0A7C4KIC5_9CHLR</name>
<feature type="domain" description="SsuA/THI5-like" evidence="1">
    <location>
        <begin position="73"/>
        <end position="263"/>
    </location>
</feature>
<dbReference type="Pfam" id="PF09084">
    <property type="entry name" value="NMT1"/>
    <property type="match status" value="1"/>
</dbReference>
<dbReference type="EMBL" id="DSYK01000543">
    <property type="protein sequence ID" value="HGS22374.1"/>
    <property type="molecule type" value="Genomic_DNA"/>
</dbReference>